<dbReference type="InterPro" id="IPR012677">
    <property type="entry name" value="Nucleotide-bd_a/b_plait_sf"/>
</dbReference>
<feature type="domain" description="RRM" evidence="4">
    <location>
        <begin position="187"/>
        <end position="268"/>
    </location>
</feature>
<comment type="caution">
    <text evidence="7">The sequence shown here is derived from an EMBL/GenBank/DDBJ whole genome shotgun (WGS) entry which is preliminary data.</text>
</comment>
<accession>A0AAV8XVK0</accession>
<feature type="domain" description="CID" evidence="6">
    <location>
        <begin position="440"/>
        <end position="584"/>
    </location>
</feature>
<keyword evidence="8" id="KW-1185">Reference proteome</keyword>
<dbReference type="InterPro" id="IPR000504">
    <property type="entry name" value="RRM_dom"/>
</dbReference>
<feature type="region of interest" description="Disordered" evidence="3">
    <location>
        <begin position="756"/>
        <end position="798"/>
    </location>
</feature>
<feature type="region of interest" description="Disordered" evidence="3">
    <location>
        <begin position="688"/>
        <end position="717"/>
    </location>
</feature>
<gene>
    <name evidence="7" type="ORF">NQ318_017762</name>
</gene>
<sequence length="944" mass="108114">MAEKIKQNIPEQKLKAFSIGTMGKRTLSKRELEEQRKREEEKAAAHVFQEFVETFQEAPINGSSKVWVKAGTYDAGARKEDTKDKGKLYKPTSRIAASQELLTSAERAQAYAKLLSSDKKPERLGKKKQTTKSNLEAFMEELRQIQEEREERHKYKGAVRTPIESELDLFMKSGDLGSFDNGDPTTTNLYLGNLNPKITEQQLMEVFGRYGPLASIKIMWPRSDEEKARGRNCGFVAYMARKDGERALRSLNGRDVLGYEMKLGWGKSVIIPPHPIYIPPVLLEIAQPPPPSGLPFNAQPVAKDRDVLPKSQEELNEILCRAVVKVVIPTDRNLLMLIHRMVEFVVREGPMFEAMIMNRELNNVQFRFLFENQSPAHTYYRWKIYSILHGDSQKEWKTKEFRMFKNGSIWKPPLMNSYTSGMPDELVQEDEAKENSKGSLSNSQRDRLEDLIRGLAPEKNKIGEVMVFCIEHSDAAEEIAECITESMSNDTTAITKKIARLYLISDILHNCGVKVNKASFYRKAFENKLVDIMIKIKKTYDNLEGRLQAEGFKVRVLRTLKAWEDTIYPKEFMNKLHNVFLGLEEDEVKESPTREVGEDIDGNPLEHQESDDDAPMDGAALLKSAMMQYESASADEDDIDGQEIKEDPASKKDSGLSGFITSKWETVDPEQIEAQAMTTSKWDLLENSQDASRDSSQNENQDSNDYSDTRNMTEEKRQKLREIEVKAVQYQDELESGQRQLKSGWTLPQQVEHYRRKLLRKSEKEKKEKGEKTPKGEKHKRDYDKSSERRVAGESSDDEAYYKELKMGVLLEKVKNMLEVHQVVQHLDTVLTWCIFVQKSFTNISQRSSRVLSPPSPPRIKRHSPVVSTSSRSSRKNKDSLSPSSSNGKYASPRRHGKHSPSPTRSKQSRKSSSPRSRQASPSSSRSRYHSPESSRKHRHKHKY</sequence>
<dbReference type="Gene3D" id="3.30.70.330">
    <property type="match status" value="1"/>
</dbReference>
<dbReference type="Gene3D" id="1.10.10.790">
    <property type="entry name" value="Surp module"/>
    <property type="match status" value="1"/>
</dbReference>
<evidence type="ECO:0000256" key="2">
    <source>
        <dbReference type="PROSITE-ProRule" id="PRU00176"/>
    </source>
</evidence>
<dbReference type="PANTHER" id="PTHR23140:SF0">
    <property type="entry name" value="U2 SNRNP-ASSOCIATED SURP MOTIF-CONTAINING PROTEIN"/>
    <property type="match status" value="1"/>
</dbReference>
<dbReference type="PROSITE" id="PS50102">
    <property type="entry name" value="RRM"/>
    <property type="match status" value="1"/>
</dbReference>
<dbReference type="InterPro" id="IPR035009">
    <property type="entry name" value="SR140_RRM"/>
</dbReference>
<proteinExistence type="predicted"/>
<evidence type="ECO:0008006" key="9">
    <source>
        <dbReference type="Google" id="ProtNLM"/>
    </source>
</evidence>
<dbReference type="SMART" id="SM01115">
    <property type="entry name" value="cwf21"/>
    <property type="match status" value="1"/>
</dbReference>
<dbReference type="InterPro" id="IPR035979">
    <property type="entry name" value="RBD_domain_sf"/>
</dbReference>
<dbReference type="SUPFAM" id="SSF54928">
    <property type="entry name" value="RNA-binding domain, RBD"/>
    <property type="match status" value="1"/>
</dbReference>
<reference evidence="7" key="1">
    <citation type="journal article" date="2023" name="Insect Mol. Biol.">
        <title>Genome sequencing provides insights into the evolution of gene families encoding plant cell wall-degrading enzymes in longhorned beetles.</title>
        <authorList>
            <person name="Shin N.R."/>
            <person name="Okamura Y."/>
            <person name="Kirsch R."/>
            <person name="Pauchet Y."/>
        </authorList>
    </citation>
    <scope>NUCLEOTIDE SEQUENCE</scope>
    <source>
        <strain evidence="7">AMC_N1</strain>
    </source>
</reference>
<dbReference type="PROSITE" id="PS51391">
    <property type="entry name" value="CID"/>
    <property type="match status" value="1"/>
</dbReference>
<feature type="compositionally biased region" description="Low complexity" evidence="3">
    <location>
        <begin position="900"/>
        <end position="926"/>
    </location>
</feature>
<dbReference type="Pfam" id="PF04818">
    <property type="entry name" value="CID"/>
    <property type="match status" value="1"/>
</dbReference>
<dbReference type="InterPro" id="IPR000061">
    <property type="entry name" value="Surp"/>
</dbReference>
<dbReference type="EMBL" id="JAPWTK010000324">
    <property type="protein sequence ID" value="KAJ8942469.1"/>
    <property type="molecule type" value="Genomic_DNA"/>
</dbReference>
<dbReference type="CDD" id="cd21370">
    <property type="entry name" value="cwf21_SR140"/>
    <property type="match status" value="1"/>
</dbReference>
<dbReference type="GO" id="GO:0005634">
    <property type="term" value="C:nucleus"/>
    <property type="evidence" value="ECO:0007669"/>
    <property type="project" value="TreeGrafter"/>
</dbReference>
<dbReference type="InterPro" id="IPR008942">
    <property type="entry name" value="ENTH_VHS"/>
</dbReference>
<evidence type="ECO:0000256" key="1">
    <source>
        <dbReference type="ARBA" id="ARBA00022884"/>
    </source>
</evidence>
<dbReference type="Pfam" id="PF01805">
    <property type="entry name" value="Surp"/>
    <property type="match status" value="1"/>
</dbReference>
<dbReference type="AlphaFoldDB" id="A0AAV8XVK0"/>
<evidence type="ECO:0000259" key="5">
    <source>
        <dbReference type="PROSITE" id="PS50128"/>
    </source>
</evidence>
<dbReference type="Proteomes" id="UP001162162">
    <property type="component" value="Unassembled WGS sequence"/>
</dbReference>
<dbReference type="InterPro" id="IPR013170">
    <property type="entry name" value="mRNA_splic_Cwf21_dom"/>
</dbReference>
<evidence type="ECO:0000259" key="4">
    <source>
        <dbReference type="PROSITE" id="PS50102"/>
    </source>
</evidence>
<dbReference type="GO" id="GO:0003723">
    <property type="term" value="F:RNA binding"/>
    <property type="evidence" value="ECO:0007669"/>
    <property type="project" value="UniProtKB-UniRule"/>
</dbReference>
<feature type="region of interest" description="Disordered" evidence="3">
    <location>
        <begin position="589"/>
        <end position="616"/>
    </location>
</feature>
<dbReference type="Pfam" id="PF08312">
    <property type="entry name" value="cwf21"/>
    <property type="match status" value="1"/>
</dbReference>
<protein>
    <recommendedName>
        <fullName evidence="9">U2 snRNP-associated SURP motif-containing protein</fullName>
    </recommendedName>
</protein>
<dbReference type="SMART" id="SM00582">
    <property type="entry name" value="RPR"/>
    <property type="match status" value="1"/>
</dbReference>
<feature type="compositionally biased region" description="Polar residues" evidence="3">
    <location>
        <begin position="688"/>
        <end position="706"/>
    </location>
</feature>
<dbReference type="CDD" id="cd12223">
    <property type="entry name" value="RRM_SR140"/>
    <property type="match status" value="1"/>
</dbReference>
<evidence type="ECO:0000313" key="8">
    <source>
        <dbReference type="Proteomes" id="UP001162162"/>
    </source>
</evidence>
<feature type="region of interest" description="Disordered" evidence="3">
    <location>
        <begin position="845"/>
        <end position="944"/>
    </location>
</feature>
<dbReference type="InterPro" id="IPR047488">
    <property type="entry name" value="SR140_cwf21"/>
</dbReference>
<feature type="compositionally biased region" description="Basic and acidic residues" evidence="3">
    <location>
        <begin position="642"/>
        <end position="654"/>
    </location>
</feature>
<feature type="region of interest" description="Disordered" evidence="3">
    <location>
        <begin position="630"/>
        <end position="667"/>
    </location>
</feature>
<dbReference type="SUPFAM" id="SSF48464">
    <property type="entry name" value="ENTH/VHS domain"/>
    <property type="match status" value="1"/>
</dbReference>
<dbReference type="Pfam" id="PF00076">
    <property type="entry name" value="RRM_1"/>
    <property type="match status" value="1"/>
</dbReference>
<dbReference type="PROSITE" id="PS50128">
    <property type="entry name" value="SURP"/>
    <property type="match status" value="1"/>
</dbReference>
<dbReference type="SUPFAM" id="SSF109905">
    <property type="entry name" value="Surp module (SWAP domain)"/>
    <property type="match status" value="1"/>
</dbReference>
<evidence type="ECO:0000259" key="6">
    <source>
        <dbReference type="PROSITE" id="PS51391"/>
    </source>
</evidence>
<dbReference type="GO" id="GO:0006396">
    <property type="term" value="P:RNA processing"/>
    <property type="evidence" value="ECO:0007669"/>
    <property type="project" value="InterPro"/>
</dbReference>
<dbReference type="SMART" id="SM00360">
    <property type="entry name" value="RRM"/>
    <property type="match status" value="1"/>
</dbReference>
<dbReference type="PANTHER" id="PTHR23140">
    <property type="entry name" value="RNA PROCESSING PROTEIN LD23810P"/>
    <property type="match status" value="1"/>
</dbReference>
<feature type="domain" description="SURP motif" evidence="5">
    <location>
        <begin position="337"/>
        <end position="380"/>
    </location>
</feature>
<organism evidence="7 8">
    <name type="scientific">Aromia moschata</name>
    <dbReference type="NCBI Taxonomy" id="1265417"/>
    <lineage>
        <taxon>Eukaryota</taxon>
        <taxon>Metazoa</taxon>
        <taxon>Ecdysozoa</taxon>
        <taxon>Arthropoda</taxon>
        <taxon>Hexapoda</taxon>
        <taxon>Insecta</taxon>
        <taxon>Pterygota</taxon>
        <taxon>Neoptera</taxon>
        <taxon>Endopterygota</taxon>
        <taxon>Coleoptera</taxon>
        <taxon>Polyphaga</taxon>
        <taxon>Cucujiformia</taxon>
        <taxon>Chrysomeloidea</taxon>
        <taxon>Cerambycidae</taxon>
        <taxon>Cerambycinae</taxon>
        <taxon>Callichromatini</taxon>
        <taxon>Aromia</taxon>
    </lineage>
</organism>
<dbReference type="InterPro" id="IPR051485">
    <property type="entry name" value="SR-CTD_assoc_factor"/>
</dbReference>
<evidence type="ECO:0000256" key="3">
    <source>
        <dbReference type="SAM" id="MobiDB-lite"/>
    </source>
</evidence>
<dbReference type="InterPro" id="IPR035967">
    <property type="entry name" value="SWAP/Surp_sf"/>
</dbReference>
<dbReference type="InterPro" id="IPR006569">
    <property type="entry name" value="CID_dom"/>
</dbReference>
<dbReference type="Gene3D" id="1.25.40.90">
    <property type="match status" value="1"/>
</dbReference>
<keyword evidence="1 2" id="KW-0694">RNA-binding</keyword>
<dbReference type="Gene3D" id="6.10.140.420">
    <property type="match status" value="1"/>
</dbReference>
<evidence type="ECO:0000313" key="7">
    <source>
        <dbReference type="EMBL" id="KAJ8942469.1"/>
    </source>
</evidence>
<dbReference type="SMART" id="SM00648">
    <property type="entry name" value="SWAP"/>
    <property type="match status" value="1"/>
</dbReference>
<feature type="compositionally biased region" description="Basic and acidic residues" evidence="3">
    <location>
        <begin position="707"/>
        <end position="717"/>
    </location>
</feature>
<feature type="compositionally biased region" description="Basic and acidic residues" evidence="3">
    <location>
        <begin position="760"/>
        <end position="792"/>
    </location>
</feature>
<name>A0AAV8XVK0_9CUCU</name>